<name>A0ACB8A8B4_9AGAM</name>
<evidence type="ECO:0000313" key="2">
    <source>
        <dbReference type="Proteomes" id="UP000790377"/>
    </source>
</evidence>
<dbReference type="EMBL" id="MU267757">
    <property type="protein sequence ID" value="KAH7909477.1"/>
    <property type="molecule type" value="Genomic_DNA"/>
</dbReference>
<gene>
    <name evidence="1" type="ORF">BJ138DRAFT_1155134</name>
</gene>
<sequence length="334" mass="37301">MAATPPLAPVGTVGIDISAEWDGEYTGIVMSIGLTGITIVQGWIYANENRDTWLLRAFVFLMIAADIFTTGLDVKASHRYLVENFGNLAALQYAHWEVIWEYAVTIVMVFMVQLFFVSRIWLLKRDKQWVPAIISLFATGALVSGLIAITKLARHPLVAFLMSVESKVSFGINGGFAAVVDIMITFSLTWSFATSKRGIKRTDNMLQRLLMYVVSRGLLVSVTQVLFLITYVVKPEALWWVPLHFMCSKLYVITMVAMLNGRGSLRSEMEGTAHTSTSMFSNTVTGAPKVVVQKTIELSQFREDDYRTLAEDKSSQRKDVYGGGDSQRETSDYV</sequence>
<proteinExistence type="predicted"/>
<organism evidence="1 2">
    <name type="scientific">Hygrophoropsis aurantiaca</name>
    <dbReference type="NCBI Taxonomy" id="72124"/>
    <lineage>
        <taxon>Eukaryota</taxon>
        <taxon>Fungi</taxon>
        <taxon>Dikarya</taxon>
        <taxon>Basidiomycota</taxon>
        <taxon>Agaricomycotina</taxon>
        <taxon>Agaricomycetes</taxon>
        <taxon>Agaricomycetidae</taxon>
        <taxon>Boletales</taxon>
        <taxon>Coniophorineae</taxon>
        <taxon>Hygrophoropsidaceae</taxon>
        <taxon>Hygrophoropsis</taxon>
    </lineage>
</organism>
<dbReference type="Proteomes" id="UP000790377">
    <property type="component" value="Unassembled WGS sequence"/>
</dbReference>
<reference evidence="1" key="1">
    <citation type="journal article" date="2021" name="New Phytol.">
        <title>Evolutionary innovations through gain and loss of genes in the ectomycorrhizal Boletales.</title>
        <authorList>
            <person name="Wu G."/>
            <person name="Miyauchi S."/>
            <person name="Morin E."/>
            <person name="Kuo A."/>
            <person name="Drula E."/>
            <person name="Varga T."/>
            <person name="Kohler A."/>
            <person name="Feng B."/>
            <person name="Cao Y."/>
            <person name="Lipzen A."/>
            <person name="Daum C."/>
            <person name="Hundley H."/>
            <person name="Pangilinan J."/>
            <person name="Johnson J."/>
            <person name="Barry K."/>
            <person name="LaButti K."/>
            <person name="Ng V."/>
            <person name="Ahrendt S."/>
            <person name="Min B."/>
            <person name="Choi I.G."/>
            <person name="Park H."/>
            <person name="Plett J.M."/>
            <person name="Magnuson J."/>
            <person name="Spatafora J.W."/>
            <person name="Nagy L.G."/>
            <person name="Henrissat B."/>
            <person name="Grigoriev I.V."/>
            <person name="Yang Z.L."/>
            <person name="Xu J."/>
            <person name="Martin F.M."/>
        </authorList>
    </citation>
    <scope>NUCLEOTIDE SEQUENCE</scope>
    <source>
        <strain evidence="1">ATCC 28755</strain>
    </source>
</reference>
<accession>A0ACB8A8B4</accession>
<keyword evidence="2" id="KW-1185">Reference proteome</keyword>
<evidence type="ECO:0000313" key="1">
    <source>
        <dbReference type="EMBL" id="KAH7909477.1"/>
    </source>
</evidence>
<comment type="caution">
    <text evidence="1">The sequence shown here is derived from an EMBL/GenBank/DDBJ whole genome shotgun (WGS) entry which is preliminary data.</text>
</comment>
<protein>
    <submittedName>
        <fullName evidence="1">Uncharacterized protein</fullName>
    </submittedName>
</protein>